<dbReference type="AlphaFoldDB" id="Q0F2F1"/>
<sequence>MVIEVILLCIVIFSLAIGLISVARKNEPIPSKKETWKCFFIGLVSAAVITPAFYNLIIVPAALWLLLFAGGVIPWWSRYKKAFAYQWGIFFGITVGLAIIFSVVNNDI</sequence>
<name>Q0F2F1_9PROT</name>
<keyword evidence="1" id="KW-0812">Transmembrane</keyword>
<dbReference type="EMBL" id="AATS01000002">
    <property type="protein sequence ID" value="EAU55599.1"/>
    <property type="molecule type" value="Genomic_DNA"/>
</dbReference>
<gene>
    <name evidence="2" type="ORF">SPV1_01587</name>
</gene>
<reference evidence="2 3" key="1">
    <citation type="submission" date="2006-09" db="EMBL/GenBank/DDBJ databases">
        <authorList>
            <person name="Emerson D."/>
            <person name="Ferriera S."/>
            <person name="Johnson J."/>
            <person name="Kravitz S."/>
            <person name="Halpern A."/>
            <person name="Remington K."/>
            <person name="Beeson K."/>
            <person name="Tran B."/>
            <person name="Rogers Y.-H."/>
            <person name="Friedman R."/>
            <person name="Venter J.C."/>
        </authorList>
    </citation>
    <scope>NUCLEOTIDE SEQUENCE [LARGE SCALE GENOMIC DNA]</scope>
    <source>
        <strain evidence="2 3">PV-1</strain>
    </source>
</reference>
<evidence type="ECO:0000313" key="3">
    <source>
        <dbReference type="Proteomes" id="UP000005297"/>
    </source>
</evidence>
<evidence type="ECO:0000256" key="1">
    <source>
        <dbReference type="SAM" id="Phobius"/>
    </source>
</evidence>
<keyword evidence="1" id="KW-1133">Transmembrane helix</keyword>
<feature type="transmembrane region" description="Helical" evidence="1">
    <location>
        <begin position="83"/>
        <end position="104"/>
    </location>
</feature>
<protein>
    <submittedName>
        <fullName evidence="2">Uncharacterized protein</fullName>
    </submittedName>
</protein>
<proteinExistence type="predicted"/>
<dbReference type="HOGENOM" id="CLU_2193764_0_0_0"/>
<dbReference type="InParanoid" id="Q0F2F1"/>
<feature type="transmembrane region" description="Helical" evidence="1">
    <location>
        <begin position="6"/>
        <end position="23"/>
    </location>
</feature>
<feature type="transmembrane region" description="Helical" evidence="1">
    <location>
        <begin position="35"/>
        <end position="52"/>
    </location>
</feature>
<accession>Q0F2F1</accession>
<dbReference type="Proteomes" id="UP000005297">
    <property type="component" value="Unassembled WGS sequence"/>
</dbReference>
<keyword evidence="1" id="KW-0472">Membrane</keyword>
<dbReference type="RefSeq" id="WP_009850618.1">
    <property type="nucleotide sequence ID" value="NZ_DS022295.1"/>
</dbReference>
<dbReference type="OrthoDB" id="9916513at2"/>
<organism evidence="2 3">
    <name type="scientific">Mariprofundus ferrooxydans PV-1</name>
    <dbReference type="NCBI Taxonomy" id="314345"/>
    <lineage>
        <taxon>Bacteria</taxon>
        <taxon>Pseudomonadati</taxon>
        <taxon>Pseudomonadota</taxon>
        <taxon>Candidatius Mariprofundia</taxon>
        <taxon>Mariprofundales</taxon>
        <taxon>Mariprofundaceae</taxon>
        <taxon>Mariprofundus</taxon>
    </lineage>
</organism>
<keyword evidence="3" id="KW-1185">Reference proteome</keyword>
<evidence type="ECO:0000313" key="2">
    <source>
        <dbReference type="EMBL" id="EAU55599.1"/>
    </source>
</evidence>
<comment type="caution">
    <text evidence="2">The sequence shown here is derived from an EMBL/GenBank/DDBJ whole genome shotgun (WGS) entry which is preliminary data.</text>
</comment>